<sequence length="251" mass="27079">MIVTQTRFRGALLDPTQAVPEGLLDGADQPAGRRFAVYRNNVVVSLTEALQVAFPLVYKLLGAQTFARLAGIYVRAHPPSSPLMMHYGAALPGFLETFEPLAHLGYLADCARLDLALRAAYHAADAPALAPERLQCAPEALVGMSLALHPATRIVRSRWPLYDIWRLNNEADAPKPRAVAQDVLITRPEFDPSPHLLPEGGALWLESLASGQTFGAAHDTALAAVPDFDLAQALTLALQTSALTDDKTKDD</sequence>
<dbReference type="Proteomes" id="UP001208690">
    <property type="component" value="Unassembled WGS sequence"/>
</dbReference>
<comment type="caution">
    <text evidence="2">The sequence shown here is derived from an EMBL/GenBank/DDBJ whole genome shotgun (WGS) entry which is preliminary data.</text>
</comment>
<protein>
    <submittedName>
        <fullName evidence="2">DNA-binding domain-containing protein</fullName>
    </submittedName>
</protein>
<evidence type="ECO:0000313" key="2">
    <source>
        <dbReference type="EMBL" id="MCV3270437.1"/>
    </source>
</evidence>
<evidence type="ECO:0000313" key="3">
    <source>
        <dbReference type="Proteomes" id="UP001208690"/>
    </source>
</evidence>
<organism evidence="2 3">
    <name type="scientific">Roseobacter sinensis</name>
    <dbReference type="NCBI Taxonomy" id="2931391"/>
    <lineage>
        <taxon>Bacteria</taxon>
        <taxon>Pseudomonadati</taxon>
        <taxon>Pseudomonadota</taxon>
        <taxon>Alphaproteobacteria</taxon>
        <taxon>Rhodobacterales</taxon>
        <taxon>Roseobacteraceae</taxon>
        <taxon>Roseobacter</taxon>
    </lineage>
</organism>
<accession>A0ABT3BA53</accession>
<keyword evidence="3" id="KW-1185">Reference proteome</keyword>
<keyword evidence="2" id="KW-0238">DNA-binding</keyword>
<dbReference type="GO" id="GO:0003677">
    <property type="term" value="F:DNA binding"/>
    <property type="evidence" value="ECO:0007669"/>
    <property type="project" value="UniProtKB-KW"/>
</dbReference>
<dbReference type="RefSeq" id="WP_263842767.1">
    <property type="nucleotide sequence ID" value="NZ_JALIEB010000002.1"/>
</dbReference>
<reference evidence="2 3" key="1">
    <citation type="submission" date="2022-04" db="EMBL/GenBank/DDBJ databases">
        <title>Roseobacter sp. WL0113 is a bacterium isolated from neritic sediment.</title>
        <authorList>
            <person name="Wang L."/>
            <person name="He W."/>
            <person name="Zhang D.-F."/>
        </authorList>
    </citation>
    <scope>NUCLEOTIDE SEQUENCE [LARGE SCALE GENOMIC DNA]</scope>
    <source>
        <strain evidence="2 3">WL0113</strain>
    </source>
</reference>
<name>A0ABT3BA53_9RHOB</name>
<dbReference type="InterPro" id="IPR018640">
    <property type="entry name" value="DUF2063"/>
</dbReference>
<proteinExistence type="predicted"/>
<dbReference type="InterPro" id="IPR044922">
    <property type="entry name" value="DUF2063_N_sf"/>
</dbReference>
<gene>
    <name evidence="2" type="ORF">MUB52_03280</name>
</gene>
<dbReference type="EMBL" id="JALIEB010000002">
    <property type="protein sequence ID" value="MCV3270437.1"/>
    <property type="molecule type" value="Genomic_DNA"/>
</dbReference>
<dbReference type="Pfam" id="PF09836">
    <property type="entry name" value="DUF2063"/>
    <property type="match status" value="1"/>
</dbReference>
<feature type="domain" description="Putative DNA-binding" evidence="1">
    <location>
        <begin position="4"/>
        <end position="95"/>
    </location>
</feature>
<evidence type="ECO:0000259" key="1">
    <source>
        <dbReference type="Pfam" id="PF09836"/>
    </source>
</evidence>
<dbReference type="Gene3D" id="1.10.150.690">
    <property type="entry name" value="DUF2063"/>
    <property type="match status" value="1"/>
</dbReference>